<sequence>MKMLFLLSILAVPSVWTYILPQRNCLLRRAVDLTRVLDTESVAATKPFVPGNLSEITLPGNITYRINDFCVGEHTGTHLDAPFHFNKDGWTVEEIPLERLISNGIFMNFSQETANNVSFRLQPDHIDQWIKQHGRFPHNAMVLISYGWSQLYWNRTAFTGTTTDKFTDMVYPGMSPDTATKLASMPEVVGVGVDTISIDASGSGKAHQILTAKNIYLLEDVDMDKPCIPDRGFRVFSMPIKLVNGTGTPARVIIVPEGGILK</sequence>
<dbReference type="SUPFAM" id="SSF102198">
    <property type="entry name" value="Putative cyclase"/>
    <property type="match status" value="1"/>
</dbReference>
<feature type="chain" id="PRO_5043044903" description="Kynurenine formamidase" evidence="2">
    <location>
        <begin position="18"/>
        <end position="262"/>
    </location>
</feature>
<dbReference type="AlphaFoldDB" id="A0AAN9VS57"/>
<dbReference type="Pfam" id="PF04199">
    <property type="entry name" value="Cyclase"/>
    <property type="match status" value="1"/>
</dbReference>
<dbReference type="EMBL" id="JAZDUA010000283">
    <property type="protein sequence ID" value="KAK7862293.1"/>
    <property type="molecule type" value="Genomic_DNA"/>
</dbReference>
<evidence type="ECO:0000313" key="3">
    <source>
        <dbReference type="EMBL" id="KAK7862293.1"/>
    </source>
</evidence>
<organism evidence="3 4">
    <name type="scientific">Gryllus longicercus</name>
    <dbReference type="NCBI Taxonomy" id="2509291"/>
    <lineage>
        <taxon>Eukaryota</taxon>
        <taxon>Metazoa</taxon>
        <taxon>Ecdysozoa</taxon>
        <taxon>Arthropoda</taxon>
        <taxon>Hexapoda</taxon>
        <taxon>Insecta</taxon>
        <taxon>Pterygota</taxon>
        <taxon>Neoptera</taxon>
        <taxon>Polyneoptera</taxon>
        <taxon>Orthoptera</taxon>
        <taxon>Ensifera</taxon>
        <taxon>Gryllidea</taxon>
        <taxon>Grylloidea</taxon>
        <taxon>Gryllidae</taxon>
        <taxon>Gryllinae</taxon>
        <taxon>Gryllus</taxon>
    </lineage>
</organism>
<comment type="caution">
    <text evidence="3">The sequence shown here is derived from an EMBL/GenBank/DDBJ whole genome shotgun (WGS) entry which is preliminary data.</text>
</comment>
<keyword evidence="2" id="KW-0732">Signal</keyword>
<accession>A0AAN9VS57</accession>
<dbReference type="GO" id="GO:0019441">
    <property type="term" value="P:L-tryptophan catabolic process to kynurenine"/>
    <property type="evidence" value="ECO:0007669"/>
    <property type="project" value="InterPro"/>
</dbReference>
<evidence type="ECO:0000313" key="4">
    <source>
        <dbReference type="Proteomes" id="UP001378592"/>
    </source>
</evidence>
<name>A0AAN9VS57_9ORTH</name>
<proteinExistence type="inferred from homology"/>
<dbReference type="InterPro" id="IPR007325">
    <property type="entry name" value="KFase/CYL"/>
</dbReference>
<dbReference type="PANTHER" id="PTHR31118:SF12">
    <property type="entry name" value="CYCLASE-LIKE PROTEIN 2"/>
    <property type="match status" value="1"/>
</dbReference>
<dbReference type="GO" id="GO:0004061">
    <property type="term" value="F:arylformamidase activity"/>
    <property type="evidence" value="ECO:0007669"/>
    <property type="project" value="InterPro"/>
</dbReference>
<comment type="similarity">
    <text evidence="1">Belongs to the Cyclase 1 superfamily.</text>
</comment>
<keyword evidence="4" id="KW-1185">Reference proteome</keyword>
<evidence type="ECO:0008006" key="5">
    <source>
        <dbReference type="Google" id="ProtNLM"/>
    </source>
</evidence>
<dbReference type="PANTHER" id="PTHR31118">
    <property type="entry name" value="CYCLASE-LIKE PROTEIN 2"/>
    <property type="match status" value="1"/>
</dbReference>
<dbReference type="InterPro" id="IPR037175">
    <property type="entry name" value="KFase_sf"/>
</dbReference>
<evidence type="ECO:0000256" key="1">
    <source>
        <dbReference type="ARBA" id="ARBA00007865"/>
    </source>
</evidence>
<feature type="signal peptide" evidence="2">
    <location>
        <begin position="1"/>
        <end position="17"/>
    </location>
</feature>
<gene>
    <name evidence="3" type="ORF">R5R35_011460</name>
</gene>
<evidence type="ECO:0000256" key="2">
    <source>
        <dbReference type="SAM" id="SignalP"/>
    </source>
</evidence>
<protein>
    <recommendedName>
        <fullName evidence="5">Kynurenine formamidase</fullName>
    </recommendedName>
</protein>
<dbReference type="Proteomes" id="UP001378592">
    <property type="component" value="Unassembled WGS sequence"/>
</dbReference>
<dbReference type="Gene3D" id="3.50.30.50">
    <property type="entry name" value="Putative cyclase"/>
    <property type="match status" value="1"/>
</dbReference>
<reference evidence="3 4" key="1">
    <citation type="submission" date="2024-03" db="EMBL/GenBank/DDBJ databases">
        <title>The genome assembly and annotation of the cricket Gryllus longicercus Weissman &amp; Gray.</title>
        <authorList>
            <person name="Szrajer S."/>
            <person name="Gray D."/>
            <person name="Ylla G."/>
        </authorList>
    </citation>
    <scope>NUCLEOTIDE SEQUENCE [LARGE SCALE GENOMIC DNA]</scope>
    <source>
        <strain evidence="3">DAG 2021-001</strain>
        <tissue evidence="3">Whole body minus gut</tissue>
    </source>
</reference>